<dbReference type="KEGG" id="ago:AGOS_AGR064C"/>
<dbReference type="EMBL" id="AE016820">
    <property type="protein sequence ID" value="AAS54553.1"/>
    <property type="molecule type" value="Genomic_DNA"/>
</dbReference>
<dbReference type="Proteomes" id="UP000000591">
    <property type="component" value="Chromosome VII"/>
</dbReference>
<proteinExistence type="predicted"/>
<sequence length="171" mass="20259">MLYSQRPAAIEADRQYWRQQLRLLEHIQRVNCGQQLLFNSFLVQHDVLRACNNERWANFGMDKFKCLFQLNELLKSMELDEKQLDEKQLYKINEKVSFLLHEIQPKTTLYLLDGQVITTVLLNVLVCICEMIIKFNPRSELHVVLCRCIVNGISSQFLQPYVQQLWNAVQE</sequence>
<keyword evidence="2" id="KW-1185">Reference proteome</keyword>
<organism evidence="1 2">
    <name type="scientific">Eremothecium gossypii (strain ATCC 10895 / CBS 109.51 / FGSC 9923 / NRRL Y-1056)</name>
    <name type="common">Yeast</name>
    <name type="synonym">Ashbya gossypii</name>
    <dbReference type="NCBI Taxonomy" id="284811"/>
    <lineage>
        <taxon>Eukaryota</taxon>
        <taxon>Fungi</taxon>
        <taxon>Dikarya</taxon>
        <taxon>Ascomycota</taxon>
        <taxon>Saccharomycotina</taxon>
        <taxon>Saccharomycetes</taxon>
        <taxon>Saccharomycetales</taxon>
        <taxon>Saccharomycetaceae</taxon>
        <taxon>Eremothecium</taxon>
    </lineage>
</organism>
<dbReference type="eggNOG" id="ENOG502SCNR">
    <property type="taxonomic scope" value="Eukaryota"/>
</dbReference>
<reference evidence="1 2" key="1">
    <citation type="journal article" date="2004" name="Science">
        <title>The Ashbya gossypii genome as a tool for mapping the ancient Saccharomyces cerevisiae genome.</title>
        <authorList>
            <person name="Dietrich F.S."/>
            <person name="Voegeli S."/>
            <person name="Brachat S."/>
            <person name="Lerch A."/>
            <person name="Gates K."/>
            <person name="Steiner S."/>
            <person name="Mohr C."/>
            <person name="Pohlmann R."/>
            <person name="Luedi P."/>
            <person name="Choi S."/>
            <person name="Wing R.A."/>
            <person name="Flavier A."/>
            <person name="Gaffney T.D."/>
            <person name="Philippsen P."/>
        </authorList>
    </citation>
    <scope>NUCLEOTIDE SEQUENCE [LARGE SCALE GENOMIC DNA]</scope>
    <source>
        <strain evidence="2">ATCC 10895 / CBS 109.51 / FGSC 9923 / NRRL Y-1056</strain>
    </source>
</reference>
<dbReference type="OMA" id="FKCLFQL"/>
<dbReference type="GeneID" id="4623030"/>
<evidence type="ECO:0000313" key="2">
    <source>
        <dbReference type="Proteomes" id="UP000000591"/>
    </source>
</evidence>
<dbReference type="HOGENOM" id="CLU_136303_0_0_1"/>
<evidence type="ECO:0000313" key="1">
    <source>
        <dbReference type="EMBL" id="AAS54553.1"/>
    </source>
</evidence>
<dbReference type="OrthoDB" id="4032406at2759"/>
<accession>Q74ZZ3</accession>
<dbReference type="AlphaFoldDB" id="Q74ZZ3"/>
<gene>
    <name evidence="1" type="ORF">AGOS_AGR064C</name>
</gene>
<dbReference type="InParanoid" id="Q74ZZ3"/>
<reference evidence="2" key="2">
    <citation type="journal article" date="2013" name="G3 (Bethesda)">
        <title>Genomes of Ashbya fungi isolated from insects reveal four mating-type loci, numerous translocations, lack of transposons, and distinct gene duplications.</title>
        <authorList>
            <person name="Dietrich F.S."/>
            <person name="Voegeli S."/>
            <person name="Kuo S."/>
            <person name="Philippsen P."/>
        </authorList>
    </citation>
    <scope>GENOME REANNOTATION</scope>
    <source>
        <strain evidence="2">ATCC 10895 / CBS 109.51 / FGSC 9923 / NRRL Y-1056</strain>
    </source>
</reference>
<dbReference type="RefSeq" id="NP_986729.1">
    <property type="nucleotide sequence ID" value="NM_211791.1"/>
</dbReference>
<protein>
    <submittedName>
        <fullName evidence="1">AGR064Cp</fullName>
    </submittedName>
</protein>
<name>Q74ZZ3_EREGS</name>